<sequence>AQAPAPDSSRRNITASSPPLSSHRNSHVSQSHSQALRPNAPLKPLSATHRSTLPNTLGSSPTATSRARPAHITPLTNSTTQAWTHARLATERNDWWDTRITGAPEIWKAVRMMVEHLQAGEVAEAQTLLDVTESTCPSGLVWKGVYDRRGEAYVVPRWVVFEPAGLGKERVRDSIDMGVGGGDGTTDTSLSAAPSKPYKVRCRLTTQAKDIVIEMHRGEKVASLIRKLKVKAGLQDSARVRIVYAGKFYADDQPLEANDMWKFEGHVLVAMVLSV</sequence>
<evidence type="ECO:0000313" key="3">
    <source>
        <dbReference type="EMBL" id="KAF2869967.1"/>
    </source>
</evidence>
<dbReference type="EMBL" id="JAADJZ010000015">
    <property type="protein sequence ID" value="KAF2869967.1"/>
    <property type="molecule type" value="Genomic_DNA"/>
</dbReference>
<reference evidence="3 4" key="1">
    <citation type="submission" date="2020-01" db="EMBL/GenBank/DDBJ databases">
        <authorList>
            <consortium name="DOE Joint Genome Institute"/>
            <person name="Haridas S."/>
            <person name="Albert R."/>
            <person name="Binder M."/>
            <person name="Bloem J."/>
            <person name="Labutti K."/>
            <person name="Salamov A."/>
            <person name="Andreopoulos B."/>
            <person name="Baker S.E."/>
            <person name="Barry K."/>
            <person name="Bills G."/>
            <person name="Bluhm B.H."/>
            <person name="Cannon C."/>
            <person name="Castanera R."/>
            <person name="Culley D.E."/>
            <person name="Daum C."/>
            <person name="Ezra D."/>
            <person name="Gonzalez J.B."/>
            <person name="Henrissat B."/>
            <person name="Kuo A."/>
            <person name="Liang C."/>
            <person name="Lipzen A."/>
            <person name="Lutzoni F."/>
            <person name="Magnuson J."/>
            <person name="Mondo S."/>
            <person name="Nolan M."/>
            <person name="Ohm R."/>
            <person name="Pangilinan J."/>
            <person name="Park H.-J.H."/>
            <person name="Ramirez L."/>
            <person name="Alfaro M."/>
            <person name="Sun H."/>
            <person name="Tritt A."/>
            <person name="Yoshinaga Y."/>
            <person name="Zwiers L.-H.L."/>
            <person name="Turgeon B.G."/>
            <person name="Goodwin S.B."/>
            <person name="Spatafora J.W."/>
            <person name="Crous P.W."/>
            <person name="Grigoriev I.V."/>
        </authorList>
    </citation>
    <scope>NUCLEOTIDE SEQUENCE [LARGE SCALE GENOMIC DNA]</scope>
    <source>
        <strain evidence="3 4">CBS 611.86</strain>
    </source>
</reference>
<dbReference type="InterPro" id="IPR038169">
    <property type="entry name" value="DC-UbP/UBTD2_N_sf"/>
</dbReference>
<gene>
    <name evidence="3" type="ORF">BDV95DRAFT_497890</name>
</gene>
<dbReference type="Pfam" id="PF16455">
    <property type="entry name" value="UBD"/>
    <property type="match status" value="1"/>
</dbReference>
<keyword evidence="4" id="KW-1185">Reference proteome</keyword>
<dbReference type="SUPFAM" id="SSF54236">
    <property type="entry name" value="Ubiquitin-like"/>
    <property type="match status" value="1"/>
</dbReference>
<organism evidence="3 4">
    <name type="scientific">Massariosphaeria phaeospora</name>
    <dbReference type="NCBI Taxonomy" id="100035"/>
    <lineage>
        <taxon>Eukaryota</taxon>
        <taxon>Fungi</taxon>
        <taxon>Dikarya</taxon>
        <taxon>Ascomycota</taxon>
        <taxon>Pezizomycotina</taxon>
        <taxon>Dothideomycetes</taxon>
        <taxon>Pleosporomycetidae</taxon>
        <taxon>Pleosporales</taxon>
        <taxon>Pleosporales incertae sedis</taxon>
        <taxon>Massariosphaeria</taxon>
    </lineage>
</organism>
<accession>A0A7C8ICU1</accession>
<feature type="non-terminal residue" evidence="3">
    <location>
        <position position="1"/>
    </location>
</feature>
<proteinExistence type="predicted"/>
<evidence type="ECO:0000313" key="4">
    <source>
        <dbReference type="Proteomes" id="UP000481861"/>
    </source>
</evidence>
<dbReference type="Proteomes" id="UP000481861">
    <property type="component" value="Unassembled WGS sequence"/>
</dbReference>
<name>A0A7C8ICU1_9PLEO</name>
<feature type="domain" description="DC-UbP/UBTD2 N-terminal" evidence="2">
    <location>
        <begin position="77"/>
        <end position="166"/>
    </location>
</feature>
<dbReference type="InterPro" id="IPR039869">
    <property type="entry name" value="UBTD1/2"/>
</dbReference>
<feature type="region of interest" description="Disordered" evidence="1">
    <location>
        <begin position="1"/>
        <end position="70"/>
    </location>
</feature>
<evidence type="ECO:0000259" key="2">
    <source>
        <dbReference type="Pfam" id="PF16455"/>
    </source>
</evidence>
<dbReference type="InterPro" id="IPR029071">
    <property type="entry name" value="Ubiquitin-like_domsf"/>
</dbReference>
<dbReference type="OrthoDB" id="1640476at2759"/>
<dbReference type="PANTHER" id="PTHR13609">
    <property type="entry name" value="UBIQUITIN DOMAIN CONTAINING 1 PROTEIN-RELATED"/>
    <property type="match status" value="1"/>
</dbReference>
<feature type="compositionally biased region" description="Polar residues" evidence="1">
    <location>
        <begin position="48"/>
        <end position="65"/>
    </location>
</feature>
<dbReference type="Gene3D" id="1.20.225.20">
    <property type="entry name" value="Ub domain-containing protein, DC-UbP/UBTD2, N-terminal domain"/>
    <property type="match status" value="1"/>
</dbReference>
<dbReference type="AlphaFoldDB" id="A0A7C8ICU1"/>
<dbReference type="InterPro" id="IPR032752">
    <property type="entry name" value="DC-UbP/UBTD2_N"/>
</dbReference>
<protein>
    <recommendedName>
        <fullName evidence="2">DC-UbP/UBTD2 N-terminal domain-containing protein</fullName>
    </recommendedName>
</protein>
<evidence type="ECO:0000256" key="1">
    <source>
        <dbReference type="SAM" id="MobiDB-lite"/>
    </source>
</evidence>
<feature type="compositionally biased region" description="Polar residues" evidence="1">
    <location>
        <begin position="11"/>
        <end position="36"/>
    </location>
</feature>
<comment type="caution">
    <text evidence="3">The sequence shown here is derived from an EMBL/GenBank/DDBJ whole genome shotgun (WGS) entry which is preliminary data.</text>
</comment>